<evidence type="ECO:0000259" key="5">
    <source>
        <dbReference type="SMART" id="SM00656"/>
    </source>
</evidence>
<evidence type="ECO:0000256" key="4">
    <source>
        <dbReference type="SAM" id="SignalP"/>
    </source>
</evidence>
<keyword evidence="7" id="KW-1185">Reference proteome</keyword>
<dbReference type="SMART" id="SM00656">
    <property type="entry name" value="Amb_all"/>
    <property type="match status" value="1"/>
</dbReference>
<protein>
    <recommendedName>
        <fullName evidence="5">Pectate lyase domain-containing protein</fullName>
    </recommendedName>
</protein>
<dbReference type="InterPro" id="IPR002022">
    <property type="entry name" value="Pec_lyase"/>
</dbReference>
<dbReference type="Pfam" id="PF06439">
    <property type="entry name" value="3keto-disac_hyd"/>
    <property type="match status" value="1"/>
</dbReference>
<sequence>MRNGRTRRGLLAAAGAGVLAVALTVGIITNPAQAATLYSDNFDDGNADGWSKSGGDWAVATDGSPAYRQANSGSELARGFAGDNGWTNYQVQARVKPLSFNGANRVVAIAARANSATRMYRLALLNANRAELQAVNGSAITVLGSASVSVATGSWYTLRLVVNGSTIQGFVNGTQVGSGSSSAQTAGRIALVTVFASAIYDDVSVDTVGSQPPTNPPTATTRPPTGQPTTPPSTTGPPVPPQTGLVGWATQNGGTSGGGNAGATTVTSASALTSAVGSSSAAVIRVSGTISCSGMLRVRSNKTILGVGANATISGCGFTINGDRNVIIRNLNFRGWDDDAINVETGATNIWVDHNSFTDGYDGAVDVKRGSDFVTISWNRVYGHDKSMLLGHSDDNASQDVGHLRVSYHHNWFDGSGTRHPRVRFGNPVHVYNNYYYNNEYGVASTMNAGVLVEGNYFENVDEPTLVGYADSDPGAVVQRNNYFVGSGSPQSGGGSVAGIPYSYQLDSASSVKSIVTSGAGTGRIGL</sequence>
<dbReference type="Proteomes" id="UP000646749">
    <property type="component" value="Unassembled WGS sequence"/>
</dbReference>
<keyword evidence="1 2" id="KW-0456">Lyase</keyword>
<dbReference type="InterPro" id="IPR013320">
    <property type="entry name" value="ConA-like_dom_sf"/>
</dbReference>
<comment type="similarity">
    <text evidence="2">Belongs to the polysaccharide lyase 1 family.</text>
</comment>
<keyword evidence="2" id="KW-0964">Secreted</keyword>
<dbReference type="RefSeq" id="WP_239139865.1">
    <property type="nucleotide sequence ID" value="NZ_BONW01000001.1"/>
</dbReference>
<keyword evidence="4" id="KW-0732">Signal</keyword>
<keyword evidence="2" id="KW-0119">Carbohydrate metabolism</keyword>
<comment type="caution">
    <text evidence="6">The sequence shown here is derived from an EMBL/GenBank/DDBJ whole genome shotgun (WGS) entry which is preliminary data.</text>
</comment>
<dbReference type="Gene3D" id="2.160.20.10">
    <property type="entry name" value="Single-stranded right-handed beta-helix, Pectin lyase-like"/>
    <property type="match status" value="1"/>
</dbReference>
<feature type="chain" id="PRO_5046495167" description="Pectate lyase domain-containing protein" evidence="4">
    <location>
        <begin position="35"/>
        <end position="527"/>
    </location>
</feature>
<dbReference type="SMART" id="SM00710">
    <property type="entry name" value="PbH1"/>
    <property type="match status" value="4"/>
</dbReference>
<dbReference type="SUPFAM" id="SSF49899">
    <property type="entry name" value="Concanavalin A-like lectins/glucanases"/>
    <property type="match status" value="1"/>
</dbReference>
<feature type="compositionally biased region" description="Pro residues" evidence="3">
    <location>
        <begin position="225"/>
        <end position="241"/>
    </location>
</feature>
<feature type="signal peptide" evidence="4">
    <location>
        <begin position="1"/>
        <end position="34"/>
    </location>
</feature>
<gene>
    <name evidence="6" type="ORF">Pen02_02520</name>
</gene>
<feature type="region of interest" description="Disordered" evidence="3">
    <location>
        <begin position="207"/>
        <end position="245"/>
    </location>
</feature>
<dbReference type="Gene3D" id="2.60.120.560">
    <property type="entry name" value="Exo-inulinase, domain 1"/>
    <property type="match status" value="1"/>
</dbReference>
<dbReference type="InterPro" id="IPR006626">
    <property type="entry name" value="PbH1"/>
</dbReference>
<proteinExistence type="inferred from homology"/>
<dbReference type="SUPFAM" id="SSF51126">
    <property type="entry name" value="Pectin lyase-like"/>
    <property type="match status" value="1"/>
</dbReference>
<dbReference type="InterPro" id="IPR010496">
    <property type="entry name" value="AL/BT2_dom"/>
</dbReference>
<dbReference type="InterPro" id="IPR011050">
    <property type="entry name" value="Pectin_lyase_fold/virulence"/>
</dbReference>
<organism evidence="6 7">
    <name type="scientific">Plantactinospora endophytica</name>
    <dbReference type="NCBI Taxonomy" id="673535"/>
    <lineage>
        <taxon>Bacteria</taxon>
        <taxon>Bacillati</taxon>
        <taxon>Actinomycetota</taxon>
        <taxon>Actinomycetes</taxon>
        <taxon>Micromonosporales</taxon>
        <taxon>Micromonosporaceae</taxon>
        <taxon>Plantactinospora</taxon>
    </lineage>
</organism>
<dbReference type="InterPro" id="IPR045032">
    <property type="entry name" value="PEL"/>
</dbReference>
<dbReference type="PROSITE" id="PS51318">
    <property type="entry name" value="TAT"/>
    <property type="match status" value="1"/>
</dbReference>
<evidence type="ECO:0000313" key="7">
    <source>
        <dbReference type="Proteomes" id="UP000646749"/>
    </source>
</evidence>
<keyword evidence="2" id="KW-0624">Polysaccharide degradation</keyword>
<evidence type="ECO:0000313" key="6">
    <source>
        <dbReference type="EMBL" id="GIG85316.1"/>
    </source>
</evidence>
<comment type="subcellular location">
    <subcellularLocation>
        <location evidence="2">Secreted</location>
    </subcellularLocation>
</comment>
<dbReference type="PANTHER" id="PTHR31683:SF18">
    <property type="entry name" value="PECTATE LYASE 21-RELATED"/>
    <property type="match status" value="1"/>
</dbReference>
<dbReference type="InterPro" id="IPR012334">
    <property type="entry name" value="Pectin_lyas_fold"/>
</dbReference>
<accession>A0ABQ4DS79</accession>
<evidence type="ECO:0000256" key="1">
    <source>
        <dbReference type="ARBA" id="ARBA00023239"/>
    </source>
</evidence>
<dbReference type="InterPro" id="IPR006311">
    <property type="entry name" value="TAT_signal"/>
</dbReference>
<evidence type="ECO:0000256" key="2">
    <source>
        <dbReference type="RuleBase" id="RU361173"/>
    </source>
</evidence>
<dbReference type="PANTHER" id="PTHR31683">
    <property type="entry name" value="PECTATE LYASE 18-RELATED"/>
    <property type="match status" value="1"/>
</dbReference>
<name>A0ABQ4DS79_9ACTN</name>
<reference evidence="6 7" key="1">
    <citation type="submission" date="2021-01" db="EMBL/GenBank/DDBJ databases">
        <title>Whole genome shotgun sequence of Plantactinospora endophytica NBRC 110450.</title>
        <authorList>
            <person name="Komaki H."/>
            <person name="Tamura T."/>
        </authorList>
    </citation>
    <scope>NUCLEOTIDE SEQUENCE [LARGE SCALE GENOMIC DNA]</scope>
    <source>
        <strain evidence="6 7">NBRC 110450</strain>
    </source>
</reference>
<evidence type="ECO:0000256" key="3">
    <source>
        <dbReference type="SAM" id="MobiDB-lite"/>
    </source>
</evidence>
<dbReference type="Pfam" id="PF00544">
    <property type="entry name" value="Pectate_lyase_4"/>
    <property type="match status" value="1"/>
</dbReference>
<feature type="domain" description="Pectate lyase" evidence="5">
    <location>
        <begin position="259"/>
        <end position="464"/>
    </location>
</feature>
<dbReference type="EMBL" id="BONW01000001">
    <property type="protein sequence ID" value="GIG85316.1"/>
    <property type="molecule type" value="Genomic_DNA"/>
</dbReference>